<dbReference type="Pfam" id="PF01676">
    <property type="entry name" value="Metalloenzyme"/>
    <property type="match status" value="1"/>
</dbReference>
<dbReference type="GO" id="GO:0004619">
    <property type="term" value="F:phosphoglycerate mutase activity"/>
    <property type="evidence" value="ECO:0007669"/>
    <property type="project" value="UniProtKB-EC"/>
</dbReference>
<dbReference type="InterPro" id="IPR006124">
    <property type="entry name" value="Metalloenzyme"/>
</dbReference>
<evidence type="ECO:0000256" key="5">
    <source>
        <dbReference type="ARBA" id="ARBA00023152"/>
    </source>
</evidence>
<evidence type="ECO:0000313" key="7">
    <source>
        <dbReference type="EMBL" id="HEB74251.1"/>
    </source>
</evidence>
<dbReference type="PANTHER" id="PTHR31209:SF4">
    <property type="entry name" value="2,3-BISPHOSPHOGLYCERATE-INDEPENDENT PHOSPHOGLYCERATE MUTASE"/>
    <property type="match status" value="1"/>
</dbReference>
<dbReference type="SUPFAM" id="SSF53649">
    <property type="entry name" value="Alkaline phosphatase-like"/>
    <property type="match status" value="1"/>
</dbReference>
<dbReference type="InterPro" id="IPR004456">
    <property type="entry name" value="Pglycerate_mutase_ApgM"/>
</dbReference>
<feature type="domain" description="Metalloenzyme" evidence="6">
    <location>
        <begin position="59"/>
        <end position="212"/>
    </location>
</feature>
<sequence>LVWHNGKNEFTTIPPHEIPGQEVTDYLNNLPSEIRELVINAKKILVNHPVNQQRVKEGKKMANSIWPWGQGRMTNMPSFKERFGLKGGVISAVDLIKGIGILAGLKVINVPGATGYFDTNYKGKVQYALDALKELDFVYVHVEAPDEAGHEGNLAEKIKAIEAFDQQVVGSVLNAAKRENIKVMVTMDHYTPVAVRTHIGEPVPFAIFLKRKIPASFRLFCERIANESGILVKPGYKLMECFLRVD</sequence>
<accession>A0A7V1I4H9</accession>
<dbReference type="InterPro" id="IPR017850">
    <property type="entry name" value="Alkaline_phosphatase_core_sf"/>
</dbReference>
<dbReference type="Proteomes" id="UP000886268">
    <property type="component" value="Unassembled WGS sequence"/>
</dbReference>
<reference evidence="7" key="1">
    <citation type="journal article" date="2020" name="mSystems">
        <title>Genome- and Community-Level Interaction Insights into Carbon Utilization and Element Cycling Functions of Hydrothermarchaeota in Hydrothermal Sediment.</title>
        <authorList>
            <person name="Zhou Z."/>
            <person name="Liu Y."/>
            <person name="Xu W."/>
            <person name="Pan J."/>
            <person name="Luo Z.H."/>
            <person name="Li M."/>
        </authorList>
    </citation>
    <scope>NUCLEOTIDE SEQUENCE [LARGE SCALE GENOMIC DNA]</scope>
    <source>
        <strain evidence="7">HyVt-45</strain>
    </source>
</reference>
<dbReference type="Gene3D" id="3.40.720.10">
    <property type="entry name" value="Alkaline Phosphatase, subunit A"/>
    <property type="match status" value="1"/>
</dbReference>
<evidence type="ECO:0000256" key="2">
    <source>
        <dbReference type="ARBA" id="ARBA00002315"/>
    </source>
</evidence>
<dbReference type="GO" id="GO:0006096">
    <property type="term" value="P:glycolytic process"/>
    <property type="evidence" value="ECO:0007669"/>
    <property type="project" value="UniProtKB-KW"/>
</dbReference>
<proteinExistence type="inferred from homology"/>
<dbReference type="PANTHER" id="PTHR31209">
    <property type="entry name" value="COFACTOR-INDEPENDENT PHOSPHOGLYCERATE MUTASE"/>
    <property type="match status" value="1"/>
</dbReference>
<dbReference type="AlphaFoldDB" id="A0A7V1I4H9"/>
<dbReference type="EMBL" id="DRKW01000195">
    <property type="protein sequence ID" value="HEB74251.1"/>
    <property type="molecule type" value="Genomic_DNA"/>
</dbReference>
<comment type="function">
    <text evidence="2">Catalyzes the interconversion of 2-phosphoglycerate and 3-phosphoglycerate.</text>
</comment>
<keyword evidence="5" id="KW-0324">Glycolysis</keyword>
<dbReference type="GO" id="GO:0046872">
    <property type="term" value="F:metal ion binding"/>
    <property type="evidence" value="ECO:0007669"/>
    <property type="project" value="InterPro"/>
</dbReference>
<evidence type="ECO:0000256" key="1">
    <source>
        <dbReference type="ARBA" id="ARBA00000370"/>
    </source>
</evidence>
<evidence type="ECO:0000256" key="3">
    <source>
        <dbReference type="ARBA" id="ARBA00004921"/>
    </source>
</evidence>
<gene>
    <name evidence="7" type="ORF">ENJ03_03420</name>
</gene>
<name>A0A7V1I4H9_DESA2</name>
<comment type="catalytic activity">
    <reaction evidence="1">
        <text>(2R)-2-phosphoglycerate = (2R)-3-phosphoglycerate</text>
        <dbReference type="Rhea" id="RHEA:15901"/>
        <dbReference type="ChEBI" id="CHEBI:58272"/>
        <dbReference type="ChEBI" id="CHEBI:58289"/>
        <dbReference type="EC" id="5.4.2.12"/>
    </reaction>
</comment>
<organism evidence="7">
    <name type="scientific">Desulfofervidus auxilii</name>
    <dbReference type="NCBI Taxonomy" id="1621989"/>
    <lineage>
        <taxon>Bacteria</taxon>
        <taxon>Pseudomonadati</taxon>
        <taxon>Thermodesulfobacteriota</taxon>
        <taxon>Candidatus Desulfofervidia</taxon>
        <taxon>Candidatus Desulfofervidales</taxon>
        <taxon>Candidatus Desulfofervidaceae</taxon>
        <taxon>Candidatus Desulfofervidus</taxon>
    </lineage>
</organism>
<feature type="non-terminal residue" evidence="7">
    <location>
        <position position="1"/>
    </location>
</feature>
<dbReference type="CDD" id="cd16011">
    <property type="entry name" value="iPGM_like"/>
    <property type="match status" value="1"/>
</dbReference>
<comment type="pathway">
    <text evidence="3">Carbohydrate degradation.</text>
</comment>
<protein>
    <submittedName>
        <fullName evidence="7">Phosphoglycerate mutase</fullName>
    </submittedName>
</protein>
<comment type="similarity">
    <text evidence="4">Belongs to the BPG-independent phosphoglycerate mutase family. A-PGAM subfamily.</text>
</comment>
<evidence type="ECO:0000259" key="6">
    <source>
        <dbReference type="Pfam" id="PF01676"/>
    </source>
</evidence>
<evidence type="ECO:0000256" key="4">
    <source>
        <dbReference type="ARBA" id="ARBA00005524"/>
    </source>
</evidence>
<comment type="caution">
    <text evidence="7">The sequence shown here is derived from an EMBL/GenBank/DDBJ whole genome shotgun (WGS) entry which is preliminary data.</text>
</comment>